<keyword evidence="3" id="KW-1003">Cell membrane</keyword>
<proteinExistence type="inferred from homology"/>
<reference evidence="9 10" key="1">
    <citation type="submission" date="2011-04" db="EMBL/GenBank/DDBJ databases">
        <title>The Genome Sequence of Clostridium citroniae WAL-19142.</title>
        <authorList>
            <consortium name="The Broad Institute Genome Sequencing Platform"/>
            <person name="Earl A."/>
            <person name="Ward D."/>
            <person name="Feldgarden M."/>
            <person name="Gevers D."/>
            <person name="Warren Y.A."/>
            <person name="Tyrrell K.L."/>
            <person name="Citron D.M."/>
            <person name="Goldstein E.J."/>
            <person name="Daigneault M."/>
            <person name="Allen-Vercoe E."/>
            <person name="Young S.K."/>
            <person name="Zeng Q."/>
            <person name="Gargeya S."/>
            <person name="Fitzgerald M."/>
            <person name="Haas B."/>
            <person name="Abouelleil A."/>
            <person name="Alvarado L."/>
            <person name="Arachchi H.M."/>
            <person name="Berlin A."/>
            <person name="Brown A."/>
            <person name="Chapman S.B."/>
            <person name="Chen Z."/>
            <person name="Dunbar C."/>
            <person name="Freedman E."/>
            <person name="Gearin G."/>
            <person name="Gellesch M."/>
            <person name="Goldberg J."/>
            <person name="Griggs A."/>
            <person name="Gujja S."/>
            <person name="Heilman E.R."/>
            <person name="Heiman D."/>
            <person name="Howarth C."/>
            <person name="Larson L."/>
            <person name="Lui A."/>
            <person name="MacDonald P.J."/>
            <person name="Mehta T."/>
            <person name="Montmayeur A."/>
            <person name="Murphy C."/>
            <person name="Neiman D."/>
            <person name="Pearson M."/>
            <person name="Priest M."/>
            <person name="Roberts A."/>
            <person name="Saif S."/>
            <person name="Shea T."/>
            <person name="Shenoy N."/>
            <person name="Sisk P."/>
            <person name="Stolte C."/>
            <person name="Sykes S."/>
            <person name="White J."/>
            <person name="Yandava C."/>
            <person name="Wortman J."/>
            <person name="Nusbaum C."/>
            <person name="Birren B."/>
        </authorList>
    </citation>
    <scope>NUCLEOTIDE SEQUENCE [LARGE SCALE GENOMIC DNA]</scope>
    <source>
        <strain evidence="9 10">WAL-19142</strain>
    </source>
</reference>
<dbReference type="CDD" id="cd06261">
    <property type="entry name" value="TM_PBP2"/>
    <property type="match status" value="1"/>
</dbReference>
<evidence type="ECO:0000259" key="8">
    <source>
        <dbReference type="PROSITE" id="PS50928"/>
    </source>
</evidence>
<evidence type="ECO:0000256" key="7">
    <source>
        <dbReference type="RuleBase" id="RU363032"/>
    </source>
</evidence>
<dbReference type="InterPro" id="IPR000515">
    <property type="entry name" value="MetI-like"/>
</dbReference>
<dbReference type="InterPro" id="IPR035906">
    <property type="entry name" value="MetI-like_sf"/>
</dbReference>
<name>A0A0J9CEV1_9FIRM</name>
<keyword evidence="5 7" id="KW-1133">Transmembrane helix</keyword>
<dbReference type="PANTHER" id="PTHR43386">
    <property type="entry name" value="OLIGOPEPTIDE TRANSPORT SYSTEM PERMEASE PROTEIN APPC"/>
    <property type="match status" value="1"/>
</dbReference>
<evidence type="ECO:0000313" key="9">
    <source>
        <dbReference type="EMBL" id="KMW23079.1"/>
    </source>
</evidence>
<evidence type="ECO:0000256" key="4">
    <source>
        <dbReference type="ARBA" id="ARBA00022692"/>
    </source>
</evidence>
<keyword evidence="2 7" id="KW-0813">Transport</keyword>
<dbReference type="InterPro" id="IPR050366">
    <property type="entry name" value="BP-dependent_transpt_permease"/>
</dbReference>
<dbReference type="AlphaFoldDB" id="A0A0J9CEV1"/>
<keyword evidence="6 7" id="KW-0472">Membrane</keyword>
<organism evidence="9 10">
    <name type="scientific">[Clostridium] citroniae WAL-19142</name>
    <dbReference type="NCBI Taxonomy" id="742734"/>
    <lineage>
        <taxon>Bacteria</taxon>
        <taxon>Bacillati</taxon>
        <taxon>Bacillota</taxon>
        <taxon>Clostridia</taxon>
        <taxon>Lachnospirales</taxon>
        <taxon>Lachnospiraceae</taxon>
        <taxon>Enterocloster</taxon>
    </lineage>
</organism>
<dbReference type="GO" id="GO:0005886">
    <property type="term" value="C:plasma membrane"/>
    <property type="evidence" value="ECO:0007669"/>
    <property type="project" value="UniProtKB-SubCell"/>
</dbReference>
<evidence type="ECO:0000256" key="6">
    <source>
        <dbReference type="ARBA" id="ARBA00023136"/>
    </source>
</evidence>
<dbReference type="Gene3D" id="1.10.3720.10">
    <property type="entry name" value="MetI-like"/>
    <property type="match status" value="1"/>
</dbReference>
<feature type="domain" description="ABC transmembrane type-1" evidence="8">
    <location>
        <begin position="91"/>
        <end position="280"/>
    </location>
</feature>
<dbReference type="PROSITE" id="PS50928">
    <property type="entry name" value="ABC_TM1"/>
    <property type="match status" value="1"/>
</dbReference>
<dbReference type="SUPFAM" id="SSF161098">
    <property type="entry name" value="MetI-like"/>
    <property type="match status" value="1"/>
</dbReference>
<feature type="transmembrane region" description="Helical" evidence="7">
    <location>
        <begin position="29"/>
        <end position="50"/>
    </location>
</feature>
<feature type="transmembrane region" description="Helical" evidence="7">
    <location>
        <begin position="140"/>
        <end position="166"/>
    </location>
</feature>
<accession>A0A0J9CEV1</accession>
<dbReference type="PANTHER" id="PTHR43386:SF1">
    <property type="entry name" value="D,D-DIPEPTIDE TRANSPORT SYSTEM PERMEASE PROTEIN DDPC-RELATED"/>
    <property type="match status" value="1"/>
</dbReference>
<evidence type="ECO:0000256" key="2">
    <source>
        <dbReference type="ARBA" id="ARBA00022448"/>
    </source>
</evidence>
<dbReference type="Pfam" id="PF12911">
    <property type="entry name" value="OppC_N"/>
    <property type="match status" value="1"/>
</dbReference>
<feature type="transmembrane region" description="Helical" evidence="7">
    <location>
        <begin position="95"/>
        <end position="120"/>
    </location>
</feature>
<comment type="similarity">
    <text evidence="7">Belongs to the binding-protein-dependent transport system permease family.</text>
</comment>
<keyword evidence="4 7" id="KW-0812">Transmembrane</keyword>
<dbReference type="RefSeq" id="WP_045092374.1">
    <property type="nucleotide sequence ID" value="NZ_KQ235876.1"/>
</dbReference>
<comment type="caution">
    <text evidence="9">The sequence shown here is derived from an EMBL/GenBank/DDBJ whole genome shotgun (WGS) entry which is preliminary data.</text>
</comment>
<protein>
    <recommendedName>
        <fullName evidence="8">ABC transmembrane type-1 domain-containing protein</fullName>
    </recommendedName>
</protein>
<dbReference type="InterPro" id="IPR025966">
    <property type="entry name" value="OppC_N"/>
</dbReference>
<dbReference type="OrthoDB" id="9797852at2"/>
<evidence type="ECO:0000256" key="5">
    <source>
        <dbReference type="ARBA" id="ARBA00022989"/>
    </source>
</evidence>
<feature type="transmembrane region" description="Helical" evidence="7">
    <location>
        <begin position="257"/>
        <end position="280"/>
    </location>
</feature>
<dbReference type="GO" id="GO:0055085">
    <property type="term" value="P:transmembrane transport"/>
    <property type="evidence" value="ECO:0007669"/>
    <property type="project" value="InterPro"/>
</dbReference>
<dbReference type="PATRIC" id="fig|742734.4.peg.1248"/>
<dbReference type="EMBL" id="ADLK01000007">
    <property type="protein sequence ID" value="KMW23079.1"/>
    <property type="molecule type" value="Genomic_DNA"/>
</dbReference>
<dbReference type="Proteomes" id="UP000037392">
    <property type="component" value="Unassembled WGS sequence"/>
</dbReference>
<dbReference type="Pfam" id="PF00528">
    <property type="entry name" value="BPD_transp_1"/>
    <property type="match status" value="1"/>
</dbReference>
<sequence length="292" mass="31910">MKEIKKERNVYKRSQLYEIWLRMRKNKQAMFGLGLFICILLIAIFADVLVDYNTDVIRQDIANRLQPPNAAHWLGTDQYGRDVLARLIYGARISLTIGVITVFASLVIGGLIGAIAGFYGGKLDNVLMRIMDIFLSLPSILLAIAVIAALGTGIVNIMVAVAISCVPRYARIIRSSILSIRDKEFIEAARAIGTWDGRIILKNIIPNAIGPVIVQATLGVGEIIISAAGLSFLGLGINPPMPEWGAMLSEGKEFIRNLPYLVVFPGICIVLTVLSLNLLGDGLRDALDPRLK</sequence>
<evidence type="ECO:0000256" key="3">
    <source>
        <dbReference type="ARBA" id="ARBA00022475"/>
    </source>
</evidence>
<evidence type="ECO:0000256" key="1">
    <source>
        <dbReference type="ARBA" id="ARBA00004651"/>
    </source>
</evidence>
<dbReference type="GeneID" id="93165014"/>
<evidence type="ECO:0000313" key="10">
    <source>
        <dbReference type="Proteomes" id="UP000037392"/>
    </source>
</evidence>
<feature type="transmembrane region" description="Helical" evidence="7">
    <location>
        <begin position="212"/>
        <end position="237"/>
    </location>
</feature>
<gene>
    <name evidence="9" type="ORF">HMPREF9470_01166</name>
</gene>
<comment type="subcellular location">
    <subcellularLocation>
        <location evidence="1 7">Cell membrane</location>
        <topology evidence="1 7">Multi-pass membrane protein</topology>
    </subcellularLocation>
</comment>